<feature type="region of interest" description="Disordered" evidence="4">
    <location>
        <begin position="29"/>
        <end position="60"/>
    </location>
</feature>
<evidence type="ECO:0000259" key="5">
    <source>
        <dbReference type="Pfam" id="PF13458"/>
    </source>
</evidence>
<dbReference type="PANTHER" id="PTHR47628:SF1">
    <property type="entry name" value="ALIPHATIC AMIDASE EXPRESSION-REGULATING PROTEIN"/>
    <property type="match status" value="1"/>
</dbReference>
<sequence length="445" mass="47294">MDDESSRSGRDRTLNRRSALKMAGLAGITGIAGCTGGGSSGGSTDTEESSDSGGSDEPLTVGALYALSGSTEVIGRPMMNSTELAVQQINDAGGIDGREIELVKADTASDPQTGIEKSRQLINRDGCSVVFGAYTSAMRNAITEIYVGNEVPLFYPTLYEGGVCREIEGAEGFSGEINVPQESLEWVFFNGAVPKQQIQPYLPWLMEEYDVSSFYLIGSDYVWPHTTNAVVDDFVQENGGEIVAEDYVPLGFTDWGSKLSDIQSSDADAVYFTTVGTSMVEMLNQAGSVGLVDEMVWAGNIMSEQEARGAGDAADGVLTSAPYFTSLESEANDTYISSYEEAYGTDTTPNFVAEAAYWGPLMLRDALVEYAPGATSGSEVKSALENPISLDAPQGTVEMDPGTHHATLQSRVGEFDAESGTFEVLNEFGQIEPSGITVAEGCLDV</sequence>
<keyword evidence="3" id="KW-0029">Amino-acid transport</keyword>
<feature type="domain" description="Leucine-binding protein" evidence="5">
    <location>
        <begin position="58"/>
        <end position="416"/>
    </location>
</feature>
<accession>A0ABD6CM37</accession>
<dbReference type="EMBL" id="JBHUDK010000005">
    <property type="protein sequence ID" value="MFD1598498.1"/>
    <property type="molecule type" value="Genomic_DNA"/>
</dbReference>
<evidence type="ECO:0000256" key="3">
    <source>
        <dbReference type="ARBA" id="ARBA00022970"/>
    </source>
</evidence>
<keyword evidence="1" id="KW-0813">Transport</keyword>
<gene>
    <name evidence="6" type="ORF">ACFSBX_05960</name>
</gene>
<dbReference type="PANTHER" id="PTHR47628">
    <property type="match status" value="1"/>
</dbReference>
<evidence type="ECO:0000313" key="6">
    <source>
        <dbReference type="EMBL" id="MFD1598498.1"/>
    </source>
</evidence>
<dbReference type="Pfam" id="PF13458">
    <property type="entry name" value="Peripla_BP_6"/>
    <property type="match status" value="1"/>
</dbReference>
<reference evidence="6 7" key="1">
    <citation type="journal article" date="2019" name="Int. J. Syst. Evol. Microbiol.">
        <title>The Global Catalogue of Microorganisms (GCM) 10K type strain sequencing project: providing services to taxonomists for standard genome sequencing and annotation.</title>
        <authorList>
            <consortium name="The Broad Institute Genomics Platform"/>
            <consortium name="The Broad Institute Genome Sequencing Center for Infectious Disease"/>
            <person name="Wu L."/>
            <person name="Ma J."/>
        </authorList>
    </citation>
    <scope>NUCLEOTIDE SEQUENCE [LARGE SCALE GENOMIC DNA]</scope>
    <source>
        <strain evidence="6 7">CGMCC 1.12121</strain>
    </source>
</reference>
<dbReference type="RefSeq" id="WP_256419734.1">
    <property type="nucleotide sequence ID" value="NZ_JANHDI010000001.1"/>
</dbReference>
<dbReference type="Proteomes" id="UP001597085">
    <property type="component" value="Unassembled WGS sequence"/>
</dbReference>
<dbReference type="SUPFAM" id="SSF53822">
    <property type="entry name" value="Periplasmic binding protein-like I"/>
    <property type="match status" value="1"/>
</dbReference>
<dbReference type="CDD" id="cd06331">
    <property type="entry name" value="PBP1_AmiC-like"/>
    <property type="match status" value="1"/>
</dbReference>
<keyword evidence="2" id="KW-0732">Signal</keyword>
<name>A0ABD6CM37_9EURY</name>
<dbReference type="InterPro" id="IPR028081">
    <property type="entry name" value="Leu-bd"/>
</dbReference>
<dbReference type="PROSITE" id="PS51257">
    <property type="entry name" value="PROKAR_LIPOPROTEIN"/>
    <property type="match status" value="1"/>
</dbReference>
<protein>
    <submittedName>
        <fullName evidence="6">Substrate-binding protein</fullName>
    </submittedName>
</protein>
<evidence type="ECO:0000256" key="2">
    <source>
        <dbReference type="ARBA" id="ARBA00022729"/>
    </source>
</evidence>
<evidence type="ECO:0000313" key="7">
    <source>
        <dbReference type="Proteomes" id="UP001597085"/>
    </source>
</evidence>
<dbReference type="Gene3D" id="3.40.50.2300">
    <property type="match status" value="2"/>
</dbReference>
<dbReference type="GO" id="GO:0006865">
    <property type="term" value="P:amino acid transport"/>
    <property type="evidence" value="ECO:0007669"/>
    <property type="project" value="UniProtKB-KW"/>
</dbReference>
<evidence type="ECO:0000256" key="4">
    <source>
        <dbReference type="SAM" id="MobiDB-lite"/>
    </source>
</evidence>
<evidence type="ECO:0000256" key="1">
    <source>
        <dbReference type="ARBA" id="ARBA00022448"/>
    </source>
</evidence>
<dbReference type="InterPro" id="IPR028082">
    <property type="entry name" value="Peripla_BP_I"/>
</dbReference>
<dbReference type="InterPro" id="IPR000709">
    <property type="entry name" value="Leu_Ile_Val-bd"/>
</dbReference>
<proteinExistence type="predicted"/>
<keyword evidence="7" id="KW-1185">Reference proteome</keyword>
<comment type="caution">
    <text evidence="6">The sequence shown here is derived from an EMBL/GenBank/DDBJ whole genome shotgun (WGS) entry which is preliminary data.</text>
</comment>
<dbReference type="PRINTS" id="PR00337">
    <property type="entry name" value="LEUILEVALBP"/>
</dbReference>
<organism evidence="6 7">
    <name type="scientific">Halobellus rarus</name>
    <dbReference type="NCBI Taxonomy" id="1126237"/>
    <lineage>
        <taxon>Archaea</taxon>
        <taxon>Methanobacteriati</taxon>
        <taxon>Methanobacteriota</taxon>
        <taxon>Stenosarchaea group</taxon>
        <taxon>Halobacteria</taxon>
        <taxon>Halobacteriales</taxon>
        <taxon>Haloferacaceae</taxon>
        <taxon>Halobellus</taxon>
    </lineage>
</organism>
<dbReference type="AlphaFoldDB" id="A0ABD6CM37"/>